<organism evidence="2 3">
    <name type="scientific">Terfezia boudieri ATCC MYA-4762</name>
    <dbReference type="NCBI Taxonomy" id="1051890"/>
    <lineage>
        <taxon>Eukaryota</taxon>
        <taxon>Fungi</taxon>
        <taxon>Dikarya</taxon>
        <taxon>Ascomycota</taxon>
        <taxon>Pezizomycotina</taxon>
        <taxon>Pezizomycetes</taxon>
        <taxon>Pezizales</taxon>
        <taxon>Pezizaceae</taxon>
        <taxon>Terfezia</taxon>
    </lineage>
</organism>
<dbReference type="Proteomes" id="UP000267821">
    <property type="component" value="Unassembled WGS sequence"/>
</dbReference>
<reference evidence="2 3" key="1">
    <citation type="journal article" date="2018" name="Nat. Ecol. Evol.">
        <title>Pezizomycetes genomes reveal the molecular basis of ectomycorrhizal truffle lifestyle.</title>
        <authorList>
            <person name="Murat C."/>
            <person name="Payen T."/>
            <person name="Noel B."/>
            <person name="Kuo A."/>
            <person name="Morin E."/>
            <person name="Chen J."/>
            <person name="Kohler A."/>
            <person name="Krizsan K."/>
            <person name="Balestrini R."/>
            <person name="Da Silva C."/>
            <person name="Montanini B."/>
            <person name="Hainaut M."/>
            <person name="Levati E."/>
            <person name="Barry K.W."/>
            <person name="Belfiori B."/>
            <person name="Cichocki N."/>
            <person name="Clum A."/>
            <person name="Dockter R.B."/>
            <person name="Fauchery L."/>
            <person name="Guy J."/>
            <person name="Iotti M."/>
            <person name="Le Tacon F."/>
            <person name="Lindquist E.A."/>
            <person name="Lipzen A."/>
            <person name="Malagnac F."/>
            <person name="Mello A."/>
            <person name="Molinier V."/>
            <person name="Miyauchi S."/>
            <person name="Poulain J."/>
            <person name="Riccioni C."/>
            <person name="Rubini A."/>
            <person name="Sitrit Y."/>
            <person name="Splivallo R."/>
            <person name="Traeger S."/>
            <person name="Wang M."/>
            <person name="Zifcakova L."/>
            <person name="Wipf D."/>
            <person name="Zambonelli A."/>
            <person name="Paolocci F."/>
            <person name="Nowrousian M."/>
            <person name="Ottonello S."/>
            <person name="Baldrian P."/>
            <person name="Spatafora J.W."/>
            <person name="Henrissat B."/>
            <person name="Nagy L.G."/>
            <person name="Aury J.M."/>
            <person name="Wincker P."/>
            <person name="Grigoriev I.V."/>
            <person name="Bonfante P."/>
            <person name="Martin F.M."/>
        </authorList>
    </citation>
    <scope>NUCLEOTIDE SEQUENCE [LARGE SCALE GENOMIC DNA]</scope>
    <source>
        <strain evidence="2 3">ATCC MYA-4762</strain>
    </source>
</reference>
<dbReference type="EMBL" id="ML121530">
    <property type="protein sequence ID" value="RPB27995.1"/>
    <property type="molecule type" value="Genomic_DNA"/>
</dbReference>
<gene>
    <name evidence="2" type="ORF">L211DRAFT_477566</name>
</gene>
<dbReference type="InParanoid" id="A0A3N4MGR7"/>
<evidence type="ECO:0000313" key="2">
    <source>
        <dbReference type="EMBL" id="RPB27995.1"/>
    </source>
</evidence>
<keyword evidence="3" id="KW-1185">Reference proteome</keyword>
<protein>
    <submittedName>
        <fullName evidence="2">Uncharacterized protein</fullName>
    </submittedName>
</protein>
<sequence>MARREGTGSPGPLSMFTKRSSFHGRPRQSTWSVSERFKSRPIEDFVIEELGNKSGHLVYGPISSFNGSVAMNVKSPLPKVTVSVTFRGLTEYNGRTLAFFNVTEDLWSGDLELGPKTFSFTLKFPPVNLPPTSHEPYINYNFIAQIKPVARATTNETPNVPTPLEAKTYISKPHPLTFMPYVDPFAKSRFDIPDEPVVRRFPVESMPITFPMELPQAMGRGTGGRPTLTLTTQNLPPSPSLPLQQQKPREITPQKNPGVEKSAIIMDGNSRILGKLKVVTAKSVFVPGDEVNMTITLTLPKGTPVPKNLTTKIVERRTLGFEDDEDADQNIEGSDDEGKHRKTSCGKIFSRTLTSRKYPLAKLAKPKPIENRPITASSNRTGLEGYTMESGIEVTESFSVRIPTFRTFIDDSLLPSASLPLGPALKDTSPASTIYSSFSRINSIKGKEPMRPSTPRSHAATTLNSPKPGSAVHGLHYIVVHSLNVQVPLTAGLMRKSSGTLDVDLELILGNKTPDVYSYKSNNGSMEMLKVSTPELVVVPPGQNTGHDLLGGGLMHQDSKTSFERKPSPLRNMDSFDGADDVSPGATGGSMANGSSPGHIRTHSRPVSLRATSSRVSFMSIEPPEIQWKKGEKFPTLNDSREKPVFWTQQ</sequence>
<evidence type="ECO:0000313" key="3">
    <source>
        <dbReference type="Proteomes" id="UP000267821"/>
    </source>
</evidence>
<feature type="region of interest" description="Disordered" evidence="1">
    <location>
        <begin position="1"/>
        <end position="27"/>
    </location>
</feature>
<feature type="region of interest" description="Disordered" evidence="1">
    <location>
        <begin position="630"/>
        <end position="650"/>
    </location>
</feature>
<name>A0A3N4MGR7_9PEZI</name>
<feature type="region of interest" description="Disordered" evidence="1">
    <location>
        <begin position="324"/>
        <end position="343"/>
    </location>
</feature>
<dbReference type="AlphaFoldDB" id="A0A3N4MGR7"/>
<evidence type="ECO:0000256" key="1">
    <source>
        <dbReference type="SAM" id="MobiDB-lite"/>
    </source>
</evidence>
<proteinExistence type="predicted"/>
<feature type="region of interest" description="Disordered" evidence="1">
    <location>
        <begin position="445"/>
        <end position="465"/>
    </location>
</feature>
<accession>A0A3N4MGR7</accession>
<feature type="region of interest" description="Disordered" evidence="1">
    <location>
        <begin position="233"/>
        <end position="257"/>
    </location>
</feature>
<feature type="compositionally biased region" description="Low complexity" evidence="1">
    <location>
        <begin position="233"/>
        <end position="246"/>
    </location>
</feature>
<feature type="compositionally biased region" description="Polar residues" evidence="1">
    <location>
        <begin position="454"/>
        <end position="465"/>
    </location>
</feature>
<feature type="compositionally biased region" description="Basic and acidic residues" evidence="1">
    <location>
        <begin position="630"/>
        <end position="644"/>
    </location>
</feature>
<feature type="region of interest" description="Disordered" evidence="1">
    <location>
        <begin position="557"/>
        <end position="607"/>
    </location>
</feature>
<feature type="compositionally biased region" description="Acidic residues" evidence="1">
    <location>
        <begin position="324"/>
        <end position="335"/>
    </location>
</feature>
<dbReference type="OrthoDB" id="387657at2759"/>
<feature type="compositionally biased region" description="Basic and acidic residues" evidence="1">
    <location>
        <begin position="557"/>
        <end position="567"/>
    </location>
</feature>